<proteinExistence type="inferred from homology"/>
<evidence type="ECO:0008006" key="5">
    <source>
        <dbReference type="Google" id="ProtNLM"/>
    </source>
</evidence>
<dbReference type="PIRSF" id="PIRSF017082">
    <property type="entry name" value="YflP"/>
    <property type="match status" value="1"/>
</dbReference>
<reference evidence="4" key="2">
    <citation type="journal article" date="2013" name="PLoS ONE">
        <title>Genome implosion elicits host-confinement in Alcaligenaceae: evidence from the comparative genomics of Tetrathiobacter kashmirensis, a pathogen in the making.</title>
        <authorList>
            <person name="Ghosh W."/>
            <person name="Alam M."/>
            <person name="Roy C."/>
            <person name="Pyne P."/>
            <person name="George A."/>
            <person name="Chakraborty R."/>
            <person name="Majumder S."/>
            <person name="Agarwal A."/>
            <person name="Chakraborty S."/>
            <person name="Majumdar S."/>
            <person name="Gupta S.K."/>
        </authorList>
    </citation>
    <scope>NUCLEOTIDE SEQUENCE [LARGE SCALE GENOMIC DNA]</scope>
    <source>
        <strain evidence="4">WT001</strain>
    </source>
</reference>
<dbReference type="EMBL" id="CP003555">
    <property type="protein sequence ID" value="AFK61188.1"/>
    <property type="molecule type" value="Genomic_DNA"/>
</dbReference>
<evidence type="ECO:0000256" key="2">
    <source>
        <dbReference type="SAM" id="SignalP"/>
    </source>
</evidence>
<evidence type="ECO:0000313" key="3">
    <source>
        <dbReference type="EMBL" id="AFK61188.1"/>
    </source>
</evidence>
<dbReference type="Gene3D" id="3.40.190.150">
    <property type="entry name" value="Bordetella uptake gene, domain 1"/>
    <property type="match status" value="1"/>
</dbReference>
<dbReference type="AlphaFoldDB" id="I3U850"/>
<evidence type="ECO:0000256" key="1">
    <source>
        <dbReference type="ARBA" id="ARBA00006987"/>
    </source>
</evidence>
<name>I3U850_ADVKW</name>
<dbReference type="KEGG" id="aka:TKWG_02880"/>
<comment type="similarity">
    <text evidence="1">Belongs to the UPF0065 (bug) family.</text>
</comment>
<reference evidence="3 4" key="1">
    <citation type="journal article" date="2011" name="J. Bacteriol.">
        <title>Whole-genome shotgun sequencing of the sulfur-oxidizing chemoautotroph Tetrathiobacter kashmirensis.</title>
        <authorList>
            <person name="Ghosh W."/>
            <person name="George A."/>
            <person name="Agarwal A."/>
            <person name="Raj P."/>
            <person name="Alam M."/>
            <person name="Pyne P."/>
            <person name="Das Gupta S.K."/>
        </authorList>
    </citation>
    <scope>NUCLEOTIDE SEQUENCE [LARGE SCALE GENOMIC DNA]</scope>
    <source>
        <strain evidence="3 4">WT001</strain>
    </source>
</reference>
<sequence length="338" mass="36692">MNLLKRKINHLNQYFCKIAVSSVCGALLAAAPLLAAAQEDTSRYPDRPIRILLPFAAGGSTDGPMRVLAKHVSESLKQPVVIDYRPGAGGTLAVQTVHSAKPDGYTLAVAVASVYRMPYTMKVNWNPATDLTYIIGITGYAFGIVVPASSPFTSLDDLIAHAKAHPGKLTYSTPGVATTNHLTMEKVSRQVGIKLNHIPYKGSGESLQALLAGQIDAAAETSAFVPLIQAGKLRLLAVWGDKRMARFPDVPTLKEKGIDMVQTSPWGLVAPKGTDPAIVRKLHEAFKLAMETEEFKTILAQFDMTPEYKSSEDFQQFAVSSMQKEKKLIEELGLKLTQ</sequence>
<dbReference type="PANTHER" id="PTHR42928:SF5">
    <property type="entry name" value="BLR1237 PROTEIN"/>
    <property type="match status" value="1"/>
</dbReference>
<dbReference type="Pfam" id="PF03401">
    <property type="entry name" value="TctC"/>
    <property type="match status" value="1"/>
</dbReference>
<feature type="chain" id="PRO_5003680137" description="Tripartite tricarboxylate transporter substrate binding protein" evidence="2">
    <location>
        <begin position="36"/>
        <end position="338"/>
    </location>
</feature>
<dbReference type="Gene3D" id="3.40.190.10">
    <property type="entry name" value="Periplasmic binding protein-like II"/>
    <property type="match status" value="1"/>
</dbReference>
<keyword evidence="2" id="KW-0732">Signal</keyword>
<accession>I3U850</accession>
<dbReference type="RefSeq" id="WP_014749279.1">
    <property type="nucleotide sequence ID" value="NC_017964.1"/>
</dbReference>
<keyword evidence="4" id="KW-1185">Reference proteome</keyword>
<evidence type="ECO:0000313" key="4">
    <source>
        <dbReference type="Proteomes" id="UP000005267"/>
    </source>
</evidence>
<gene>
    <name evidence="3" type="ordered locus">TKWG_02880</name>
</gene>
<dbReference type="SUPFAM" id="SSF53850">
    <property type="entry name" value="Periplasmic binding protein-like II"/>
    <property type="match status" value="1"/>
</dbReference>
<feature type="signal peptide" evidence="2">
    <location>
        <begin position="1"/>
        <end position="35"/>
    </location>
</feature>
<dbReference type="PANTHER" id="PTHR42928">
    <property type="entry name" value="TRICARBOXYLATE-BINDING PROTEIN"/>
    <property type="match status" value="1"/>
</dbReference>
<dbReference type="CDD" id="cd07012">
    <property type="entry name" value="PBP2_Bug_TTT"/>
    <property type="match status" value="1"/>
</dbReference>
<dbReference type="Proteomes" id="UP000005267">
    <property type="component" value="Chromosome"/>
</dbReference>
<protein>
    <recommendedName>
        <fullName evidence="5">Tripartite tricarboxylate transporter substrate binding protein</fullName>
    </recommendedName>
</protein>
<dbReference type="InterPro" id="IPR005064">
    <property type="entry name" value="BUG"/>
</dbReference>
<dbReference type="InterPro" id="IPR042100">
    <property type="entry name" value="Bug_dom1"/>
</dbReference>
<organism evidence="3 4">
    <name type="scientific">Advenella kashmirensis (strain DSM 17095 / LMG 22695 / WT001)</name>
    <name type="common">Tetrathiobacter kashmirensis</name>
    <dbReference type="NCBI Taxonomy" id="1036672"/>
    <lineage>
        <taxon>Bacteria</taxon>
        <taxon>Pseudomonadati</taxon>
        <taxon>Pseudomonadota</taxon>
        <taxon>Betaproteobacteria</taxon>
        <taxon>Burkholderiales</taxon>
        <taxon>Alcaligenaceae</taxon>
    </lineage>
</organism>
<dbReference type="HOGENOM" id="CLU_045683_1_2_4"/>
<dbReference type="STRING" id="1036672.TKWG_02880"/>
<dbReference type="OrthoDB" id="8678477at2"/>